<evidence type="ECO:0000313" key="3">
    <source>
        <dbReference type="Proteomes" id="UP000094296"/>
    </source>
</evidence>
<reference evidence="2 3" key="1">
    <citation type="submission" date="2016-09" db="EMBL/GenBank/DDBJ databases">
        <title>Draft genome sequence for the type strain of Desulfuribacillus alkaliarsenatis AHT28, an obligately anaerobic, sulfidogenic bacterium isolated from Russian soda lake sediments.</title>
        <authorList>
            <person name="Abin C.A."/>
            <person name="Hollibaugh J.T."/>
        </authorList>
    </citation>
    <scope>NUCLEOTIDE SEQUENCE [LARGE SCALE GENOMIC DNA]</scope>
    <source>
        <strain evidence="2 3">AHT28</strain>
    </source>
</reference>
<dbReference type="PANTHER" id="PTHR43155:SF2">
    <property type="entry name" value="CYCLIC DI-GMP PHOSPHODIESTERASE PA4108"/>
    <property type="match status" value="1"/>
</dbReference>
<dbReference type="SUPFAM" id="SSF109604">
    <property type="entry name" value="HD-domain/PDEase-like"/>
    <property type="match status" value="1"/>
</dbReference>
<gene>
    <name evidence="2" type="ORF">BHF68_08470</name>
</gene>
<dbReference type="Proteomes" id="UP000094296">
    <property type="component" value="Unassembled WGS sequence"/>
</dbReference>
<dbReference type="Gene3D" id="1.10.3210.10">
    <property type="entry name" value="Hypothetical protein af1432"/>
    <property type="match status" value="1"/>
</dbReference>
<dbReference type="RefSeq" id="WP_069643697.1">
    <property type="nucleotide sequence ID" value="NZ_MIJE01000032.1"/>
</dbReference>
<accession>A0A1E5G047</accession>
<dbReference type="EMBL" id="MIJE01000032">
    <property type="protein sequence ID" value="OEF96192.1"/>
    <property type="molecule type" value="Genomic_DNA"/>
</dbReference>
<comment type="caution">
    <text evidence="2">The sequence shown here is derived from an EMBL/GenBank/DDBJ whole genome shotgun (WGS) entry which is preliminary data.</text>
</comment>
<name>A0A1E5G047_9FIRM</name>
<dbReference type="STRING" id="766136.BHF68_08470"/>
<dbReference type="OrthoDB" id="9759601at2"/>
<proteinExistence type="predicted"/>
<feature type="domain" description="HD-GYP" evidence="1">
    <location>
        <begin position="67"/>
        <end position="282"/>
    </location>
</feature>
<dbReference type="Pfam" id="PF13487">
    <property type="entry name" value="HD_5"/>
    <property type="match status" value="1"/>
</dbReference>
<dbReference type="InterPro" id="IPR003607">
    <property type="entry name" value="HD/PDEase_dom"/>
</dbReference>
<dbReference type="InterPro" id="IPR037522">
    <property type="entry name" value="HD_GYP_dom"/>
</dbReference>
<evidence type="ECO:0000313" key="2">
    <source>
        <dbReference type="EMBL" id="OEF96192.1"/>
    </source>
</evidence>
<sequence length="338" mass="37768">MIYTAIDNVKYGQILARNIYSSDGNILLRQGVELSVGLITRLRNMGVNAIYIQDDRFIDVEVEDVVSEETKREAMSNLAFAVQSIQAGKDFNIAPLKKTIDNVVTEIIANKNVLANLSDIRTKDNSLFVHSINTCMISVLMGIQLNINKLQLAELAIGSLLHDIGKVLAKDDDKEHPWHGFNVLRKKHDFNVMTAHIALQHHEYLDGSGYPRGVTGEEIPLFAKICGVADHFDSLLEKKSMKPYEACENIMALANTKFDLNIVNVFLKSIAVYPNGSWVTLTSGEIGVVVRQHKGLPTRPVIRIFKSNSDDTDWQNADMLDIDLAKEKTLFIKSTLSE</sequence>
<evidence type="ECO:0000259" key="1">
    <source>
        <dbReference type="PROSITE" id="PS51832"/>
    </source>
</evidence>
<protein>
    <recommendedName>
        <fullName evidence="1">HD-GYP domain-containing protein</fullName>
    </recommendedName>
</protein>
<dbReference type="PANTHER" id="PTHR43155">
    <property type="entry name" value="CYCLIC DI-GMP PHOSPHODIESTERASE PA4108-RELATED"/>
    <property type="match status" value="1"/>
</dbReference>
<dbReference type="AlphaFoldDB" id="A0A1E5G047"/>
<organism evidence="2 3">
    <name type="scientific">Desulfuribacillus alkaliarsenatis</name>
    <dbReference type="NCBI Taxonomy" id="766136"/>
    <lineage>
        <taxon>Bacteria</taxon>
        <taxon>Bacillati</taxon>
        <taxon>Bacillota</taxon>
        <taxon>Desulfuribacillia</taxon>
        <taxon>Desulfuribacillales</taxon>
        <taxon>Desulfuribacillaceae</taxon>
        <taxon>Desulfuribacillus</taxon>
    </lineage>
</organism>
<dbReference type="PROSITE" id="PS51832">
    <property type="entry name" value="HD_GYP"/>
    <property type="match status" value="1"/>
</dbReference>
<dbReference type="CDD" id="cd00077">
    <property type="entry name" value="HDc"/>
    <property type="match status" value="1"/>
</dbReference>
<keyword evidence="3" id="KW-1185">Reference proteome</keyword>